<evidence type="ECO:0000313" key="1">
    <source>
        <dbReference type="EMBL" id="TWT77172.1"/>
    </source>
</evidence>
<reference evidence="1 2" key="1">
    <citation type="submission" date="2019-02" db="EMBL/GenBank/DDBJ databases">
        <title>Deep-cultivation of Planctomycetes and their phenomic and genomic characterization uncovers novel biology.</title>
        <authorList>
            <person name="Wiegand S."/>
            <person name="Jogler M."/>
            <person name="Boedeker C."/>
            <person name="Pinto D."/>
            <person name="Vollmers J."/>
            <person name="Rivas-Marin E."/>
            <person name="Kohn T."/>
            <person name="Peeters S.H."/>
            <person name="Heuer A."/>
            <person name="Rast P."/>
            <person name="Oberbeckmann S."/>
            <person name="Bunk B."/>
            <person name="Jeske O."/>
            <person name="Meyerdierks A."/>
            <person name="Storesund J.E."/>
            <person name="Kallscheuer N."/>
            <person name="Luecker S."/>
            <person name="Lage O.M."/>
            <person name="Pohl T."/>
            <person name="Merkel B.J."/>
            <person name="Hornburger P."/>
            <person name="Mueller R.-W."/>
            <person name="Bruemmer F."/>
            <person name="Labrenz M."/>
            <person name="Spormann A.M."/>
            <person name="Op Den Camp H."/>
            <person name="Overmann J."/>
            <person name="Amann R."/>
            <person name="Jetten M.S.M."/>
            <person name="Mascher T."/>
            <person name="Medema M.H."/>
            <person name="Devos D.P."/>
            <person name="Kaster A.-K."/>
            <person name="Ovreas L."/>
            <person name="Rohde M."/>
            <person name="Galperin M.Y."/>
            <person name="Jogler C."/>
        </authorList>
    </citation>
    <scope>NUCLEOTIDE SEQUENCE [LARGE SCALE GENOMIC DNA]</scope>
    <source>
        <strain evidence="1 2">Pla100</strain>
    </source>
</reference>
<proteinExistence type="predicted"/>
<keyword evidence="2" id="KW-1185">Reference proteome</keyword>
<comment type="caution">
    <text evidence="1">The sequence shown here is derived from an EMBL/GenBank/DDBJ whole genome shotgun (WGS) entry which is preliminary data.</text>
</comment>
<name>A0A5C5YQD2_9BACT</name>
<dbReference type="AlphaFoldDB" id="A0A5C5YQD2"/>
<dbReference type="EMBL" id="SJPM01000064">
    <property type="protein sequence ID" value="TWT77172.1"/>
    <property type="molecule type" value="Genomic_DNA"/>
</dbReference>
<protein>
    <submittedName>
        <fullName evidence="1">Uncharacterized protein</fullName>
    </submittedName>
</protein>
<accession>A0A5C5YQD2</accession>
<evidence type="ECO:0000313" key="2">
    <source>
        <dbReference type="Proteomes" id="UP000316213"/>
    </source>
</evidence>
<organism evidence="1 2">
    <name type="scientific">Neorhodopirellula pilleata</name>
    <dbReference type="NCBI Taxonomy" id="2714738"/>
    <lineage>
        <taxon>Bacteria</taxon>
        <taxon>Pseudomonadati</taxon>
        <taxon>Planctomycetota</taxon>
        <taxon>Planctomycetia</taxon>
        <taxon>Pirellulales</taxon>
        <taxon>Pirellulaceae</taxon>
        <taxon>Neorhodopirellula</taxon>
    </lineage>
</organism>
<sequence>MSCPQRTAPPARMLQTNPDTSKPLKMYFPAAIAAYLNHAVHRSTASRVHKWILNSPYPVTAAVRRCGIARLRPEFRTGGEARA</sequence>
<dbReference type="Proteomes" id="UP000316213">
    <property type="component" value="Unassembled WGS sequence"/>
</dbReference>
<gene>
    <name evidence="1" type="ORF">Pla100_63310</name>
</gene>